<reference evidence="2 3" key="1">
    <citation type="journal article" date="2015" name="BMC Genomics">
        <title>Gene expression during zombie ant biting behavior reflects the complexity underlying fungal parasitic behavioral manipulation.</title>
        <authorList>
            <person name="de Bekker C."/>
            <person name="Ohm R.A."/>
            <person name="Loreto R.G."/>
            <person name="Sebastian A."/>
            <person name="Albert I."/>
            <person name="Merrow M."/>
            <person name="Brachmann A."/>
            <person name="Hughes D.P."/>
        </authorList>
    </citation>
    <scope>NUCLEOTIDE SEQUENCE [LARGE SCALE GENOMIC DNA]</scope>
    <source>
        <strain evidence="2 3">SC16a</strain>
    </source>
</reference>
<comment type="caution">
    <text evidence="2">The sequence shown here is derived from an EMBL/GenBank/DDBJ whole genome shotgun (WGS) entry which is preliminary data.</text>
</comment>
<accession>A0A2A9PCX6</accession>
<dbReference type="EMBL" id="LAZP02000205">
    <property type="protein sequence ID" value="PFH59365.1"/>
    <property type="molecule type" value="Genomic_DNA"/>
</dbReference>
<evidence type="ECO:0000313" key="2">
    <source>
        <dbReference type="EMBL" id="PFH59365.1"/>
    </source>
</evidence>
<evidence type="ECO:0000313" key="3">
    <source>
        <dbReference type="Proteomes" id="UP000037136"/>
    </source>
</evidence>
<feature type="region of interest" description="Disordered" evidence="1">
    <location>
        <begin position="23"/>
        <end position="69"/>
    </location>
</feature>
<evidence type="ECO:0000256" key="1">
    <source>
        <dbReference type="SAM" id="MobiDB-lite"/>
    </source>
</evidence>
<reference evidence="2 3" key="2">
    <citation type="journal article" date="2017" name="Sci. Rep.">
        <title>Ant-infecting Ophiocordyceps genomes reveal a high diversity of potential behavioral manipulation genes and a possible major role for enterotoxins.</title>
        <authorList>
            <person name="de Bekker C."/>
            <person name="Ohm R.A."/>
            <person name="Evans H.C."/>
            <person name="Brachmann A."/>
            <person name="Hughes D.P."/>
        </authorList>
    </citation>
    <scope>NUCLEOTIDE SEQUENCE [LARGE SCALE GENOMIC DNA]</scope>
    <source>
        <strain evidence="2 3">SC16a</strain>
    </source>
</reference>
<protein>
    <submittedName>
        <fullName evidence="2">Uncharacterized protein</fullName>
    </submittedName>
</protein>
<proteinExistence type="predicted"/>
<gene>
    <name evidence="2" type="ORF">XA68_12473</name>
</gene>
<name>A0A2A9PCX6_OPHUN</name>
<keyword evidence="3" id="KW-1185">Reference proteome</keyword>
<dbReference type="Proteomes" id="UP000037136">
    <property type="component" value="Unassembled WGS sequence"/>
</dbReference>
<dbReference type="AlphaFoldDB" id="A0A2A9PCX6"/>
<sequence>MAKLHGAALRVCTVTRHVIIQGGTVGPGRRQGDAANARMAHRNTQPLGSAAKGQKGPLQKVTDGAPQRGRYIDAGSQGLRSRLAAAAAAAAKLVDACELGVSSL</sequence>
<organism evidence="2 3">
    <name type="scientific">Ophiocordyceps unilateralis</name>
    <name type="common">Zombie-ant fungus</name>
    <name type="synonym">Torrubia unilateralis</name>
    <dbReference type="NCBI Taxonomy" id="268505"/>
    <lineage>
        <taxon>Eukaryota</taxon>
        <taxon>Fungi</taxon>
        <taxon>Dikarya</taxon>
        <taxon>Ascomycota</taxon>
        <taxon>Pezizomycotina</taxon>
        <taxon>Sordariomycetes</taxon>
        <taxon>Hypocreomycetidae</taxon>
        <taxon>Hypocreales</taxon>
        <taxon>Ophiocordycipitaceae</taxon>
        <taxon>Ophiocordyceps</taxon>
    </lineage>
</organism>